<name>A0A1Q2L4V1_9BACL</name>
<geneLocation type="plasmid" evidence="1 2">
    <name>unnamed1</name>
</geneLocation>
<gene>
    <name evidence="1" type="ORF">B0X71_19985</name>
</gene>
<dbReference type="KEGG" id="pmar:B0X71_19985"/>
<dbReference type="AlphaFoldDB" id="A0A1Q2L4V1"/>
<protein>
    <submittedName>
        <fullName evidence="1">Uncharacterized protein</fullName>
    </submittedName>
</protein>
<dbReference type="EMBL" id="CP019641">
    <property type="protein sequence ID" value="AQQ55443.1"/>
    <property type="molecule type" value="Genomic_DNA"/>
</dbReference>
<keyword evidence="2" id="KW-1185">Reference proteome</keyword>
<organism evidence="1 2">
    <name type="scientific">Planococcus lenghuensis</name>
    <dbReference type="NCBI Taxonomy" id="2213202"/>
    <lineage>
        <taxon>Bacteria</taxon>
        <taxon>Bacillati</taxon>
        <taxon>Bacillota</taxon>
        <taxon>Bacilli</taxon>
        <taxon>Bacillales</taxon>
        <taxon>Caryophanaceae</taxon>
        <taxon>Planococcus</taxon>
    </lineage>
</organism>
<sequence length="94" mass="10606">MRKQQSLEVVEQLCRGGKARGVITWRFPYLTGHDSIKANSKETQNVFHPDIDEVVKIVDVSIDRDTSLLIPNWTKNSITSAGTPLPVCMYTDMN</sequence>
<proteinExistence type="predicted"/>
<dbReference type="Proteomes" id="UP000188184">
    <property type="component" value="Plasmid unnamed1"/>
</dbReference>
<accession>A0A1Q2L4V1</accession>
<evidence type="ECO:0000313" key="1">
    <source>
        <dbReference type="EMBL" id="AQQ55443.1"/>
    </source>
</evidence>
<keyword evidence="1" id="KW-0614">Plasmid</keyword>
<evidence type="ECO:0000313" key="2">
    <source>
        <dbReference type="Proteomes" id="UP000188184"/>
    </source>
</evidence>
<dbReference type="RefSeq" id="WP_077591301.1">
    <property type="nucleotide sequence ID" value="NZ_CP019641.1"/>
</dbReference>
<reference evidence="1 2" key="1">
    <citation type="submission" date="2017-02" db="EMBL/GenBank/DDBJ databases">
        <title>The complete genomic sequence of a novel cold adapted crude oil-degrading bacterium Planococcus qaidamina Y42.</title>
        <authorList>
            <person name="Yang R."/>
        </authorList>
    </citation>
    <scope>NUCLEOTIDE SEQUENCE [LARGE SCALE GENOMIC DNA]</scope>
    <source>
        <strain evidence="1 2">Y42</strain>
        <plasmid evidence="1 2">unnamed1</plasmid>
    </source>
</reference>